<dbReference type="AlphaFoldDB" id="A0A7J8Y1Z8"/>
<comment type="caution">
    <text evidence="2">The sequence shown here is derived from an EMBL/GenBank/DDBJ whole genome shotgun (WGS) entry which is preliminary data.</text>
</comment>
<accession>A0A7J8Y1Z8</accession>
<evidence type="ECO:0000313" key="3">
    <source>
        <dbReference type="Proteomes" id="UP000593577"/>
    </source>
</evidence>
<dbReference type="PANTHER" id="PTHR34950">
    <property type="entry name" value="OS04G0457400 PROTEIN"/>
    <property type="match status" value="1"/>
</dbReference>
<keyword evidence="3" id="KW-1185">Reference proteome</keyword>
<protein>
    <submittedName>
        <fullName evidence="2">Uncharacterized protein</fullName>
    </submittedName>
</protein>
<evidence type="ECO:0000256" key="1">
    <source>
        <dbReference type="SAM" id="MobiDB-lite"/>
    </source>
</evidence>
<dbReference type="Proteomes" id="UP000593577">
    <property type="component" value="Unassembled WGS sequence"/>
</dbReference>
<name>A0A7J8Y1Z8_GOSAI</name>
<evidence type="ECO:0000313" key="2">
    <source>
        <dbReference type="EMBL" id="MBA0693607.1"/>
    </source>
</evidence>
<feature type="region of interest" description="Disordered" evidence="1">
    <location>
        <begin position="23"/>
        <end position="49"/>
    </location>
</feature>
<dbReference type="PANTHER" id="PTHR34950:SF8">
    <property type="entry name" value="TPX2 C-TERMINAL DOMAIN-CONTAINING PROTEIN"/>
    <property type="match status" value="1"/>
</dbReference>
<reference evidence="2 3" key="1">
    <citation type="journal article" date="2019" name="Genome Biol. Evol.">
        <title>Insights into the evolution of the New World diploid cottons (Gossypium, subgenus Houzingenia) based on genome sequencing.</title>
        <authorList>
            <person name="Grover C.E."/>
            <person name="Arick M.A. 2nd"/>
            <person name="Thrash A."/>
            <person name="Conover J.L."/>
            <person name="Sanders W.S."/>
            <person name="Peterson D.G."/>
            <person name="Frelichowski J.E."/>
            <person name="Scheffler J.A."/>
            <person name="Scheffler B.E."/>
            <person name="Wendel J.F."/>
        </authorList>
    </citation>
    <scope>NUCLEOTIDE SEQUENCE [LARGE SCALE GENOMIC DNA]</scope>
    <source>
        <strain evidence="2">185</strain>
        <tissue evidence="2">Leaf</tissue>
    </source>
</reference>
<dbReference type="EMBL" id="JABFAA010000010">
    <property type="protein sequence ID" value="MBA0693607.1"/>
    <property type="molecule type" value="Genomic_DNA"/>
</dbReference>
<organism evidence="2 3">
    <name type="scientific">Gossypium aridum</name>
    <name type="common">American cotton</name>
    <name type="synonym">Erioxylum aridum</name>
    <dbReference type="NCBI Taxonomy" id="34290"/>
    <lineage>
        <taxon>Eukaryota</taxon>
        <taxon>Viridiplantae</taxon>
        <taxon>Streptophyta</taxon>
        <taxon>Embryophyta</taxon>
        <taxon>Tracheophyta</taxon>
        <taxon>Spermatophyta</taxon>
        <taxon>Magnoliopsida</taxon>
        <taxon>eudicotyledons</taxon>
        <taxon>Gunneridae</taxon>
        <taxon>Pentapetalae</taxon>
        <taxon>rosids</taxon>
        <taxon>malvids</taxon>
        <taxon>Malvales</taxon>
        <taxon>Malvaceae</taxon>
        <taxon>Malvoideae</taxon>
        <taxon>Gossypium</taxon>
    </lineage>
</organism>
<gene>
    <name evidence="2" type="ORF">Goari_003969</name>
</gene>
<sequence>MATYGVGLAEAYVMRSLHKEKMKKMDKQQASKSVEEEEEEENNNKMVFDDEMKMPASCFSRVSKKTHFARVSDASGKPNVG</sequence>
<proteinExistence type="predicted"/>